<keyword evidence="5 11" id="KW-0812">Transmembrane</keyword>
<keyword evidence="4 13" id="KW-0645">Protease</keyword>
<dbReference type="SUPFAM" id="SSF50156">
    <property type="entry name" value="PDZ domain-like"/>
    <property type="match status" value="1"/>
</dbReference>
<comment type="subcellular location">
    <subcellularLocation>
        <location evidence="2">Membrane</location>
        <topology evidence="2">Multi-pass membrane protein</topology>
    </subcellularLocation>
</comment>
<dbReference type="GO" id="GO:0006508">
    <property type="term" value="P:proteolysis"/>
    <property type="evidence" value="ECO:0007669"/>
    <property type="project" value="UniProtKB-KW"/>
</dbReference>
<evidence type="ECO:0000313" key="13">
    <source>
        <dbReference type="EMBL" id="OGG14581.1"/>
    </source>
</evidence>
<dbReference type="EMBL" id="MFJE01000013">
    <property type="protein sequence ID" value="OGG14581.1"/>
    <property type="molecule type" value="Genomic_DNA"/>
</dbReference>
<dbReference type="GO" id="GO:0016020">
    <property type="term" value="C:membrane"/>
    <property type="evidence" value="ECO:0007669"/>
    <property type="project" value="UniProtKB-SubCell"/>
</dbReference>
<accession>A0A1F5ZQA0</accession>
<evidence type="ECO:0000256" key="2">
    <source>
        <dbReference type="ARBA" id="ARBA00004141"/>
    </source>
</evidence>
<dbReference type="CDD" id="cd06163">
    <property type="entry name" value="S2P-M50_PDZ_RseP-like"/>
    <property type="match status" value="1"/>
</dbReference>
<protein>
    <recommendedName>
        <fullName evidence="11">Zinc metalloprotease</fullName>
        <ecNumber evidence="11">3.4.24.-</ecNumber>
    </recommendedName>
</protein>
<sequence>MLITVLVFLAILSVLVLIHEIGHFVAAKKMGIKVEEFGFGLPPRIFGIKRGETIYSINWLPIGGFVKLYGEDREDEGANSKSQAPNSKLKNRAFYSRPPWQRAIILVAGVTMNFVLAVVLLSYLFTQGVMVPTDRVHIEKIVAGSPAEKAGIKEKDVVKEFRIHSPAGELELRITKGEELIKLTKEHLGEEITLTIERDGKELPVTLTARKDYPKDQGPLGIVISNFEEKKYPLSEAPIMGLKESLKLSWELVKGIGITLWKLISFQSVSKDVAGPLGIAQMTGQAIKFGNLAVLELMGLLSLNLAIVNILPFPALDGGRLLFVVIEALTGKKIKAHWERYVHQIGMIILLALIVLVTLNDLVRIFGK</sequence>
<comment type="cofactor">
    <cofactor evidence="1 11">
        <name>Zn(2+)</name>
        <dbReference type="ChEBI" id="CHEBI:29105"/>
    </cofactor>
</comment>
<organism evidence="13 14">
    <name type="scientific">Candidatus Gottesmanbacteria bacterium RIFCSPHIGHO2_01_FULL_39_10</name>
    <dbReference type="NCBI Taxonomy" id="1798375"/>
    <lineage>
        <taxon>Bacteria</taxon>
        <taxon>Candidatus Gottesmaniibacteriota</taxon>
    </lineage>
</organism>
<keyword evidence="11" id="KW-0479">Metal-binding</keyword>
<evidence type="ECO:0000256" key="3">
    <source>
        <dbReference type="ARBA" id="ARBA00007931"/>
    </source>
</evidence>
<evidence type="ECO:0000259" key="12">
    <source>
        <dbReference type="Pfam" id="PF02163"/>
    </source>
</evidence>
<dbReference type="EC" id="3.4.24.-" evidence="11"/>
<dbReference type="InterPro" id="IPR004387">
    <property type="entry name" value="Pept_M50_Zn"/>
</dbReference>
<evidence type="ECO:0000256" key="11">
    <source>
        <dbReference type="RuleBase" id="RU362031"/>
    </source>
</evidence>
<evidence type="ECO:0000256" key="6">
    <source>
        <dbReference type="ARBA" id="ARBA00022801"/>
    </source>
</evidence>
<dbReference type="Pfam" id="PF02163">
    <property type="entry name" value="Peptidase_M50"/>
    <property type="match status" value="1"/>
</dbReference>
<feature type="transmembrane region" description="Helical" evidence="11">
    <location>
        <begin position="292"/>
        <end position="313"/>
    </location>
</feature>
<evidence type="ECO:0000256" key="8">
    <source>
        <dbReference type="ARBA" id="ARBA00022989"/>
    </source>
</evidence>
<evidence type="ECO:0000256" key="7">
    <source>
        <dbReference type="ARBA" id="ARBA00022833"/>
    </source>
</evidence>
<proteinExistence type="inferred from homology"/>
<feature type="transmembrane region" description="Helical" evidence="11">
    <location>
        <begin position="103"/>
        <end position="125"/>
    </location>
</feature>
<dbReference type="Gene3D" id="2.30.42.10">
    <property type="match status" value="1"/>
</dbReference>
<comment type="similarity">
    <text evidence="3 11">Belongs to the peptidase M50B family.</text>
</comment>
<keyword evidence="9 11" id="KW-0482">Metalloprotease</keyword>
<dbReference type="AlphaFoldDB" id="A0A1F5ZQA0"/>
<evidence type="ECO:0000256" key="10">
    <source>
        <dbReference type="ARBA" id="ARBA00023136"/>
    </source>
</evidence>
<keyword evidence="10 11" id="KW-0472">Membrane</keyword>
<keyword evidence="7 11" id="KW-0862">Zinc</keyword>
<gene>
    <name evidence="13" type="ORF">A2773_02225</name>
</gene>
<evidence type="ECO:0000313" key="14">
    <source>
        <dbReference type="Proteomes" id="UP000177383"/>
    </source>
</evidence>
<dbReference type="PANTHER" id="PTHR42837:SF2">
    <property type="entry name" value="MEMBRANE METALLOPROTEASE ARASP2, CHLOROPLASTIC-RELATED"/>
    <property type="match status" value="1"/>
</dbReference>
<feature type="domain" description="Peptidase M50" evidence="12">
    <location>
        <begin position="8"/>
        <end position="353"/>
    </location>
</feature>
<dbReference type="STRING" id="1798375.A2773_02225"/>
<comment type="caution">
    <text evidence="13">The sequence shown here is derived from an EMBL/GenBank/DDBJ whole genome shotgun (WGS) entry which is preliminary data.</text>
</comment>
<evidence type="ECO:0000256" key="5">
    <source>
        <dbReference type="ARBA" id="ARBA00022692"/>
    </source>
</evidence>
<dbReference type="InterPro" id="IPR008915">
    <property type="entry name" value="Peptidase_M50"/>
</dbReference>
<name>A0A1F5ZQA0_9BACT</name>
<dbReference type="Proteomes" id="UP000177383">
    <property type="component" value="Unassembled WGS sequence"/>
</dbReference>
<evidence type="ECO:0000256" key="9">
    <source>
        <dbReference type="ARBA" id="ARBA00023049"/>
    </source>
</evidence>
<dbReference type="GO" id="GO:0046872">
    <property type="term" value="F:metal ion binding"/>
    <property type="evidence" value="ECO:0007669"/>
    <property type="project" value="UniProtKB-KW"/>
</dbReference>
<keyword evidence="6 11" id="KW-0378">Hydrolase</keyword>
<evidence type="ECO:0000256" key="4">
    <source>
        <dbReference type="ARBA" id="ARBA00022670"/>
    </source>
</evidence>
<dbReference type="InterPro" id="IPR036034">
    <property type="entry name" value="PDZ_sf"/>
</dbReference>
<feature type="transmembrane region" description="Helical" evidence="11">
    <location>
        <begin position="341"/>
        <end position="363"/>
    </location>
</feature>
<dbReference type="NCBIfam" id="TIGR00054">
    <property type="entry name" value="RIP metalloprotease RseP"/>
    <property type="match status" value="1"/>
</dbReference>
<dbReference type="PANTHER" id="PTHR42837">
    <property type="entry name" value="REGULATOR OF SIGMA-E PROTEASE RSEP"/>
    <property type="match status" value="1"/>
</dbReference>
<reference evidence="13 14" key="1">
    <citation type="journal article" date="2016" name="Nat. Commun.">
        <title>Thousands of microbial genomes shed light on interconnected biogeochemical processes in an aquifer system.</title>
        <authorList>
            <person name="Anantharaman K."/>
            <person name="Brown C.T."/>
            <person name="Hug L.A."/>
            <person name="Sharon I."/>
            <person name="Castelle C.J."/>
            <person name="Probst A.J."/>
            <person name="Thomas B.C."/>
            <person name="Singh A."/>
            <person name="Wilkins M.J."/>
            <person name="Karaoz U."/>
            <person name="Brodie E.L."/>
            <person name="Williams K.H."/>
            <person name="Hubbard S.S."/>
            <person name="Banfield J.F."/>
        </authorList>
    </citation>
    <scope>NUCLEOTIDE SEQUENCE [LARGE SCALE GENOMIC DNA]</scope>
</reference>
<dbReference type="GO" id="GO:0004222">
    <property type="term" value="F:metalloendopeptidase activity"/>
    <property type="evidence" value="ECO:0007669"/>
    <property type="project" value="InterPro"/>
</dbReference>
<keyword evidence="8 11" id="KW-1133">Transmembrane helix</keyword>
<evidence type="ECO:0000256" key="1">
    <source>
        <dbReference type="ARBA" id="ARBA00001947"/>
    </source>
</evidence>